<dbReference type="Proteomes" id="UP001360953">
    <property type="component" value="Unassembled WGS sequence"/>
</dbReference>
<keyword evidence="1" id="KW-0547">Nucleotide-binding</keyword>
<evidence type="ECO:0000256" key="3">
    <source>
        <dbReference type="SAM" id="MobiDB-lite"/>
    </source>
</evidence>
<dbReference type="GeneID" id="92030587"/>
<dbReference type="InterPro" id="IPR020850">
    <property type="entry name" value="GED_dom"/>
</dbReference>
<evidence type="ECO:0000313" key="7">
    <source>
        <dbReference type="Proteomes" id="UP001360953"/>
    </source>
</evidence>
<name>A0ABR1L9P9_9PEZI</name>
<keyword evidence="7" id="KW-1185">Reference proteome</keyword>
<dbReference type="InterPro" id="IPR027417">
    <property type="entry name" value="P-loop_NTPase"/>
</dbReference>
<keyword evidence="6" id="KW-0378">Hydrolase</keyword>
<keyword evidence="2" id="KW-0342">GTP-binding</keyword>
<gene>
    <name evidence="6" type="ORF">J3D65DRAFT_577773</name>
</gene>
<evidence type="ECO:0000259" key="4">
    <source>
        <dbReference type="PROSITE" id="PS51388"/>
    </source>
</evidence>
<dbReference type="InterPro" id="IPR045063">
    <property type="entry name" value="Dynamin_N"/>
</dbReference>
<dbReference type="InterPro" id="IPR022812">
    <property type="entry name" value="Dynamin"/>
</dbReference>
<feature type="compositionally biased region" description="Basic and acidic residues" evidence="3">
    <location>
        <begin position="757"/>
        <end position="773"/>
    </location>
</feature>
<dbReference type="PROSITE" id="PS51388">
    <property type="entry name" value="GED"/>
    <property type="match status" value="1"/>
</dbReference>
<sequence length="902" mass="101450">MPLQSASSQSYTAHNSNYQTSALPFVLVSAMVVSESFQAVLRADDYDEVLDTTNHLQSFGIGDDVPPIQIIVCGNKSSGKSSVLEALSGIKFPTGENGCTQFAIEVVLRRGKRQSTDVAIIPGPSRNPQERRRLYLFQARDVQVENLTLLVESAKAFIDAGVKGRAFSDDILRVEICHPKSPHLTFIDLPGLIEEGDDYESTSNANFVMSTNRRFMENPRSVILTVISAENIHANQVVTELAREIDPQRKRSLGIINKLDMLLDADPEKIRRFLSLPTWKEKWQMRWHFLMSGGISLPPGSEGRTTKERCIFNHSDWKSLPPGSDGIDALRSRVAAMLTDQITDDLPTLICDIRSGIADCETKLCQLGDPRVTIQDQKFHLIKVSQKFSTLVTSAINGTYTDHADFFNDALTARGAHKRLRALIHDLLWEFAEEMRTHGELEKIGDEAPNPPKRAPSNWISREKYLEYVRDLNRRSNGCGLTGTFNPQIVGDLFRRQSQPWSQIIENSVDCILQAVRNFFDLTLDYSVDRKAGEAVMRRIINPAMEIWSANLQNKVEEIMAPHLRGHPITYNLNFADTIQRSRRETSKQQAGSVSPPLREALDSGPLTEDQFEVFKERITEELLAHVDLYSCEEAVECMKAYYEVTMKTVIDNIAVLAIEQCLLSNLPHVFSPEKVFGLDEETVADIAAESKELREERAATADKLKASKKALQTLTRLTHHRRIDMQSESPLEHKEMFLRKDTQFEVDKEAQIKQELQEEKEEEAKSVCKDDSSSTDIPAALTPELEQDSLPEPRDENHDWKKELIKGGRWIQISKSQPAVEPADEVAEEPEEPVVETMVADTAYQVDDEWGGWGLPSSKKKGKKGRGGKKGVAVSDESMSFGQFDWSHATCAFKAKGDESF</sequence>
<dbReference type="SMART" id="SM00053">
    <property type="entry name" value="DYNc"/>
    <property type="match status" value="1"/>
</dbReference>
<feature type="domain" description="GED" evidence="4">
    <location>
        <begin position="632"/>
        <end position="723"/>
    </location>
</feature>
<feature type="compositionally biased region" description="Acidic residues" evidence="3">
    <location>
        <begin position="823"/>
        <end position="835"/>
    </location>
</feature>
<dbReference type="Pfam" id="PF00350">
    <property type="entry name" value="Dynamin_N"/>
    <property type="match status" value="1"/>
</dbReference>
<feature type="region of interest" description="Disordered" evidence="3">
    <location>
        <begin position="582"/>
        <end position="602"/>
    </location>
</feature>
<organism evidence="6 7">
    <name type="scientific">Phyllosticta citribraziliensis</name>
    <dbReference type="NCBI Taxonomy" id="989973"/>
    <lineage>
        <taxon>Eukaryota</taxon>
        <taxon>Fungi</taxon>
        <taxon>Dikarya</taxon>
        <taxon>Ascomycota</taxon>
        <taxon>Pezizomycotina</taxon>
        <taxon>Dothideomycetes</taxon>
        <taxon>Dothideomycetes incertae sedis</taxon>
        <taxon>Botryosphaeriales</taxon>
        <taxon>Phyllostictaceae</taxon>
        <taxon>Phyllosticta</taxon>
    </lineage>
</organism>
<feature type="compositionally biased region" description="Basic residues" evidence="3">
    <location>
        <begin position="859"/>
        <end position="870"/>
    </location>
</feature>
<accession>A0ABR1L9P9</accession>
<dbReference type="InterPro" id="IPR001401">
    <property type="entry name" value="Dynamin_GTPase"/>
</dbReference>
<protein>
    <submittedName>
        <fullName evidence="6">P-loop containing nucleoside triphosphate hydrolase protein</fullName>
    </submittedName>
</protein>
<dbReference type="PRINTS" id="PR00195">
    <property type="entry name" value="DYNAMIN"/>
</dbReference>
<dbReference type="InterPro" id="IPR030381">
    <property type="entry name" value="G_DYNAMIN_dom"/>
</dbReference>
<evidence type="ECO:0000256" key="2">
    <source>
        <dbReference type="ARBA" id="ARBA00023134"/>
    </source>
</evidence>
<comment type="caution">
    <text evidence="6">The sequence shown here is derived from an EMBL/GenBank/DDBJ whole genome shotgun (WGS) entry which is preliminary data.</text>
</comment>
<evidence type="ECO:0000256" key="1">
    <source>
        <dbReference type="ARBA" id="ARBA00022741"/>
    </source>
</evidence>
<feature type="region of interest" description="Disordered" evidence="3">
    <location>
        <begin position="814"/>
        <end position="836"/>
    </location>
</feature>
<dbReference type="GO" id="GO:0016787">
    <property type="term" value="F:hydrolase activity"/>
    <property type="evidence" value="ECO:0007669"/>
    <property type="project" value="UniProtKB-KW"/>
</dbReference>
<dbReference type="PANTHER" id="PTHR11566:SF21">
    <property type="entry name" value="DYNAMIN RELATED PROTEIN 1, ISOFORM A"/>
    <property type="match status" value="1"/>
</dbReference>
<dbReference type="PANTHER" id="PTHR11566">
    <property type="entry name" value="DYNAMIN"/>
    <property type="match status" value="1"/>
</dbReference>
<feature type="region of interest" description="Disordered" evidence="3">
    <location>
        <begin position="849"/>
        <end position="874"/>
    </location>
</feature>
<dbReference type="PROSITE" id="PS51718">
    <property type="entry name" value="G_DYNAMIN_2"/>
    <property type="match status" value="1"/>
</dbReference>
<dbReference type="EMBL" id="JBBPEH010000012">
    <property type="protein sequence ID" value="KAK7531380.1"/>
    <property type="molecule type" value="Genomic_DNA"/>
</dbReference>
<dbReference type="RefSeq" id="XP_066651204.1">
    <property type="nucleotide sequence ID" value="XM_066797681.1"/>
</dbReference>
<proteinExistence type="predicted"/>
<dbReference type="InterPro" id="IPR000375">
    <property type="entry name" value="Dynamin_stalk"/>
</dbReference>
<dbReference type="Pfam" id="PF01031">
    <property type="entry name" value="Dynamin_M"/>
    <property type="match status" value="1"/>
</dbReference>
<dbReference type="SUPFAM" id="SSF52540">
    <property type="entry name" value="P-loop containing nucleoside triphosphate hydrolases"/>
    <property type="match status" value="1"/>
</dbReference>
<dbReference type="Gene3D" id="3.40.50.300">
    <property type="entry name" value="P-loop containing nucleotide triphosphate hydrolases"/>
    <property type="match status" value="1"/>
</dbReference>
<reference evidence="6 7" key="1">
    <citation type="submission" date="2024-04" db="EMBL/GenBank/DDBJ databases">
        <title>Phyllosticta paracitricarpa is synonymous to the EU quarantine fungus P. citricarpa based on phylogenomic analyses.</title>
        <authorList>
            <consortium name="Lawrence Berkeley National Laboratory"/>
            <person name="Van ingen-buijs V.A."/>
            <person name="Van westerhoven A.C."/>
            <person name="Haridas S."/>
            <person name="Skiadas P."/>
            <person name="Martin F."/>
            <person name="Groenewald J.Z."/>
            <person name="Crous P.W."/>
            <person name="Seidl M.F."/>
        </authorList>
    </citation>
    <scope>NUCLEOTIDE SEQUENCE [LARGE SCALE GENOMIC DNA]</scope>
    <source>
        <strain evidence="6 7">CPC 17464</strain>
    </source>
</reference>
<feature type="domain" description="Dynamin-type G" evidence="5">
    <location>
        <begin position="64"/>
        <end position="347"/>
    </location>
</feature>
<evidence type="ECO:0000259" key="5">
    <source>
        <dbReference type="PROSITE" id="PS51718"/>
    </source>
</evidence>
<feature type="region of interest" description="Disordered" evidence="3">
    <location>
        <begin position="757"/>
        <end position="797"/>
    </location>
</feature>
<evidence type="ECO:0000313" key="6">
    <source>
        <dbReference type="EMBL" id="KAK7531380.1"/>
    </source>
</evidence>